<dbReference type="InterPro" id="IPR017943">
    <property type="entry name" value="Bactericidal_perm-incr_a/b_dom"/>
</dbReference>
<dbReference type="PANTHER" id="PTHR10504">
    <property type="entry name" value="BACTERICIDAL PERMEABILITY-INCREASING BPI PROTEIN-RELATED"/>
    <property type="match status" value="1"/>
</dbReference>
<evidence type="ECO:0000256" key="1">
    <source>
        <dbReference type="SAM" id="SignalP"/>
    </source>
</evidence>
<evidence type="ECO:0000313" key="3">
    <source>
        <dbReference type="EMBL" id="CEM39951.1"/>
    </source>
</evidence>
<accession>A0A0G4H7U8</accession>
<proteinExistence type="predicted"/>
<dbReference type="InterPro" id="IPR001124">
    <property type="entry name" value="Lipid-bd_serum_glycop_C"/>
</dbReference>
<protein>
    <recommendedName>
        <fullName evidence="2">Lipid-binding serum glycoprotein C-terminal domain-containing protein</fullName>
    </recommendedName>
</protein>
<dbReference type="AlphaFoldDB" id="A0A0G4H7U8"/>
<dbReference type="EMBL" id="CDMZ01001971">
    <property type="protein sequence ID" value="CEM39951.1"/>
    <property type="molecule type" value="Genomic_DNA"/>
</dbReference>
<feature type="signal peptide" evidence="1">
    <location>
        <begin position="1"/>
        <end position="23"/>
    </location>
</feature>
<sequence>MRSRKHLSTFTVLLFGGAVGAFGDCPGKDFSSMQVVVAPDVPELVMAALLPDIRQHVLQTDIPNVDGSQSGFKYHLSNIKLESMDIESVETDFKGDTPVKAVVKAKGKLDWKYELSSWPHLPKGSGSATVSLSNAKLAVHSAAAFDQCSRDSPPSNIDRVDVKIEKVDVNVSGGILTWLYSLIVGRLNGSIKGKIEESVASAVKDSMQKELETQWRTIPFEKDFEGHAKFSVLPAAPSEASRVGDRDVLRVRLDGAFLSENEECKALPRSSTMEGYDCESVLEDSVRSGRRLFVIFDDYVLTTALCSFYAEGVFRVTVDDKLVPKEYLTTEYFRFLAPPVFAKHPKNPVRYHVKAGPSTPTVHTQKQEQSVLSGQVLVDVEAEAEGAWVPLFSLEVSNSWMVTPKLDGMRMGADVSFKELSMKLASSEVGEFDVNSLQTLLQAIVVPVVLQEVNKFLDGGVQLPLPEGITLKDDQIEMGEGCWVVGTNAEYRKDSDTVIVV</sequence>
<feature type="domain" description="Lipid-binding serum glycoprotein C-terminal" evidence="2">
    <location>
        <begin position="286"/>
        <end position="487"/>
    </location>
</feature>
<dbReference type="Gene3D" id="3.15.20.10">
    <property type="entry name" value="Bactericidal permeability-increasing protein, domain 2"/>
    <property type="match status" value="1"/>
</dbReference>
<dbReference type="Gene3D" id="3.15.10.10">
    <property type="entry name" value="Bactericidal permeability-increasing protein, domain 1"/>
    <property type="match status" value="1"/>
</dbReference>
<dbReference type="Pfam" id="PF02886">
    <property type="entry name" value="LBP_BPI_CETP_C"/>
    <property type="match status" value="1"/>
</dbReference>
<dbReference type="VEuPathDB" id="CryptoDB:Cvel_25067"/>
<dbReference type="SUPFAM" id="SSF55394">
    <property type="entry name" value="Bactericidal permeability-increasing protein, BPI"/>
    <property type="match status" value="2"/>
</dbReference>
<gene>
    <name evidence="3" type="ORF">Cvel_25067</name>
</gene>
<name>A0A0G4H7U8_9ALVE</name>
<organism evidence="3">
    <name type="scientific">Chromera velia CCMP2878</name>
    <dbReference type="NCBI Taxonomy" id="1169474"/>
    <lineage>
        <taxon>Eukaryota</taxon>
        <taxon>Sar</taxon>
        <taxon>Alveolata</taxon>
        <taxon>Colpodellida</taxon>
        <taxon>Chromeraceae</taxon>
        <taxon>Chromera</taxon>
    </lineage>
</organism>
<dbReference type="SMART" id="SM00329">
    <property type="entry name" value="BPI2"/>
    <property type="match status" value="1"/>
</dbReference>
<dbReference type="InterPro" id="IPR032942">
    <property type="entry name" value="BPI/LBP/Plunc"/>
</dbReference>
<dbReference type="PANTHER" id="PTHR10504:SF131">
    <property type="entry name" value="BPI2 DOMAIN-CONTAINING PROTEIN"/>
    <property type="match status" value="1"/>
</dbReference>
<feature type="chain" id="PRO_5005191213" description="Lipid-binding serum glycoprotein C-terminal domain-containing protein" evidence="1">
    <location>
        <begin position="24"/>
        <end position="501"/>
    </location>
</feature>
<evidence type="ECO:0000259" key="2">
    <source>
        <dbReference type="SMART" id="SM00329"/>
    </source>
</evidence>
<reference evidence="3" key="1">
    <citation type="submission" date="2014-11" db="EMBL/GenBank/DDBJ databases">
        <authorList>
            <person name="Otto D Thomas"/>
            <person name="Naeem Raeece"/>
        </authorList>
    </citation>
    <scope>NUCLEOTIDE SEQUENCE</scope>
</reference>
<dbReference type="GO" id="GO:0008289">
    <property type="term" value="F:lipid binding"/>
    <property type="evidence" value="ECO:0007669"/>
    <property type="project" value="InterPro"/>
</dbReference>
<keyword evidence="1" id="KW-0732">Signal</keyword>